<dbReference type="Pfam" id="PF03816">
    <property type="entry name" value="LytR_cpsA_psr"/>
    <property type="match status" value="1"/>
</dbReference>
<comment type="similarity">
    <text evidence="1">Belongs to the LytR/CpsA/Psr (LCP) family.</text>
</comment>
<dbReference type="NCBIfam" id="TIGR00350">
    <property type="entry name" value="lytR_cpsA_psr"/>
    <property type="match status" value="1"/>
</dbReference>
<dbReference type="InterPro" id="IPR050922">
    <property type="entry name" value="LytR/CpsA/Psr_CW_biosynth"/>
</dbReference>
<evidence type="ECO:0000313" key="4">
    <source>
        <dbReference type="Proteomes" id="UP000000844"/>
    </source>
</evidence>
<sequence>MVIVGSVLMVASGTVFVSVKVMFDKINTAVGEKCLLGDCDAEPGGDIKGPLDFLLVGSDMRDGWSAAQSDSIMILHINENLTNAQIVAIPRDLYVPIVGTDCGGGQSCRNKINAAFAQGGKDPEKSITSLAKTLTELTGVDFEGAGMINFGGFTDLVDTLGGVELCLPFEMEVRHSKNEKYPPGPNKGRIFPKGCKEYGKKDVLPIVRERYAYGPKTPGWTEEWGVSDYGRQRMQQHFIKQLLKKAKAEGYISDPTKVGTLIEGIGDQVLLDLRGHSVVDFAFALRGIKADRLATLRVPSGTQDTDVGDSVVIKPGEQEQAAEALFSAMRDDELGNWAEDYPDWVNSGT</sequence>
<dbReference type="PANTHER" id="PTHR33392:SF6">
    <property type="entry name" value="POLYISOPRENYL-TEICHOIC ACID--PEPTIDOGLYCAN TEICHOIC ACID TRANSFERASE TAGU"/>
    <property type="match status" value="1"/>
</dbReference>
<dbReference type="Proteomes" id="UP000000844">
    <property type="component" value="Chromosome"/>
</dbReference>
<dbReference type="InterPro" id="IPR004474">
    <property type="entry name" value="LytR_CpsA_psr"/>
</dbReference>
<dbReference type="Gene3D" id="3.40.630.190">
    <property type="entry name" value="LCP protein"/>
    <property type="match status" value="1"/>
</dbReference>
<dbReference type="STRING" id="446470.Snas_0942"/>
<organism evidence="3 4">
    <name type="scientific">Stackebrandtia nassauensis (strain DSM 44728 / CIP 108903 / NRRL B-16338 / NBRC 102104 / LLR-40K-21)</name>
    <dbReference type="NCBI Taxonomy" id="446470"/>
    <lineage>
        <taxon>Bacteria</taxon>
        <taxon>Bacillati</taxon>
        <taxon>Actinomycetota</taxon>
        <taxon>Actinomycetes</taxon>
        <taxon>Glycomycetales</taxon>
        <taxon>Glycomycetaceae</taxon>
        <taxon>Stackebrandtia</taxon>
    </lineage>
</organism>
<dbReference type="OrthoDB" id="5171929at2"/>
<proteinExistence type="inferred from homology"/>
<accession>D3Q944</accession>
<dbReference type="HOGENOM" id="CLU_016455_0_2_11"/>
<keyword evidence="4" id="KW-1185">Reference proteome</keyword>
<evidence type="ECO:0000259" key="2">
    <source>
        <dbReference type="Pfam" id="PF03816"/>
    </source>
</evidence>
<dbReference type="eggNOG" id="COG1316">
    <property type="taxonomic scope" value="Bacteria"/>
</dbReference>
<gene>
    <name evidence="3" type="ordered locus">Snas_0942</name>
</gene>
<evidence type="ECO:0000313" key="3">
    <source>
        <dbReference type="EMBL" id="ADD40653.1"/>
    </source>
</evidence>
<protein>
    <submittedName>
        <fullName evidence="3">Cell envelope-related transcriptional attenuator</fullName>
    </submittedName>
</protein>
<dbReference type="AlphaFoldDB" id="D3Q944"/>
<dbReference type="PANTHER" id="PTHR33392">
    <property type="entry name" value="POLYISOPRENYL-TEICHOIC ACID--PEPTIDOGLYCAN TEICHOIC ACID TRANSFERASE TAGU"/>
    <property type="match status" value="1"/>
</dbReference>
<dbReference type="KEGG" id="sna:Snas_0942"/>
<dbReference type="RefSeq" id="WP_013016224.1">
    <property type="nucleotide sequence ID" value="NC_013947.1"/>
</dbReference>
<dbReference type="EMBL" id="CP001778">
    <property type="protein sequence ID" value="ADD40653.1"/>
    <property type="molecule type" value="Genomic_DNA"/>
</dbReference>
<evidence type="ECO:0000256" key="1">
    <source>
        <dbReference type="ARBA" id="ARBA00006068"/>
    </source>
</evidence>
<name>D3Q944_STANL</name>
<reference evidence="3 4" key="1">
    <citation type="journal article" date="2009" name="Stand. Genomic Sci.">
        <title>Complete genome sequence of Stackebrandtia nassauensis type strain (LLR-40K-21).</title>
        <authorList>
            <person name="Munk C."/>
            <person name="Lapidus A."/>
            <person name="Copeland A."/>
            <person name="Jando M."/>
            <person name="Mayilraj S."/>
            <person name="Glavina Del Rio T."/>
            <person name="Nolan M."/>
            <person name="Chen F."/>
            <person name="Lucas S."/>
            <person name="Tice H."/>
            <person name="Cheng J.F."/>
            <person name="Han C."/>
            <person name="Detter J.C."/>
            <person name="Bruce D."/>
            <person name="Goodwin L."/>
            <person name="Chain P."/>
            <person name="Pitluck S."/>
            <person name="Goker M."/>
            <person name="Ovchinikova G."/>
            <person name="Pati A."/>
            <person name="Ivanova N."/>
            <person name="Mavromatis K."/>
            <person name="Chen A."/>
            <person name="Palaniappan K."/>
            <person name="Land M."/>
            <person name="Hauser L."/>
            <person name="Chang Y.J."/>
            <person name="Jeffries C.D."/>
            <person name="Bristow J."/>
            <person name="Eisen J.A."/>
            <person name="Markowitz V."/>
            <person name="Hugenholtz P."/>
            <person name="Kyrpides N.C."/>
            <person name="Klenk H.P."/>
        </authorList>
    </citation>
    <scope>NUCLEOTIDE SEQUENCE [LARGE SCALE GENOMIC DNA]</scope>
    <source>
        <strain evidence="4">DSM 44728 / CIP 108903 / NRRL B-16338 / NBRC 102104 / LLR-40K-21</strain>
    </source>
</reference>
<feature type="domain" description="Cell envelope-related transcriptional attenuator" evidence="2">
    <location>
        <begin position="69"/>
        <end position="247"/>
    </location>
</feature>